<feature type="domain" description="Peptidase M13 C-terminal" evidence="1">
    <location>
        <begin position="26"/>
        <end position="115"/>
    </location>
</feature>
<dbReference type="Pfam" id="PF01431">
    <property type="entry name" value="Peptidase_M13"/>
    <property type="match status" value="1"/>
</dbReference>
<dbReference type="PANTHER" id="PTHR11733">
    <property type="entry name" value="ZINC METALLOPROTEASE FAMILY M13 NEPRILYSIN-RELATED"/>
    <property type="match status" value="1"/>
</dbReference>
<dbReference type="PANTHER" id="PTHR11733:SF195">
    <property type="entry name" value="ENDOTHELIN-CONVERTING ENZYME-LIKE 1"/>
    <property type="match status" value="1"/>
</dbReference>
<evidence type="ECO:0000313" key="3">
    <source>
        <dbReference type="Proteomes" id="UP000001075"/>
    </source>
</evidence>
<dbReference type="GO" id="GO:0004222">
    <property type="term" value="F:metalloendopeptidase activity"/>
    <property type="evidence" value="ECO:0007669"/>
    <property type="project" value="InterPro"/>
</dbReference>
<organism evidence="2 3">
    <name type="scientific">Cricetulus griseus</name>
    <name type="common">Chinese hamster</name>
    <name type="synonym">Cricetulus barabensis griseus</name>
    <dbReference type="NCBI Taxonomy" id="10029"/>
    <lineage>
        <taxon>Eukaryota</taxon>
        <taxon>Metazoa</taxon>
        <taxon>Chordata</taxon>
        <taxon>Craniata</taxon>
        <taxon>Vertebrata</taxon>
        <taxon>Euteleostomi</taxon>
        <taxon>Mammalia</taxon>
        <taxon>Eutheria</taxon>
        <taxon>Euarchontoglires</taxon>
        <taxon>Glires</taxon>
        <taxon>Rodentia</taxon>
        <taxon>Myomorpha</taxon>
        <taxon>Muroidea</taxon>
        <taxon>Cricetidae</taxon>
        <taxon>Cricetinae</taxon>
        <taxon>Cricetulus</taxon>
    </lineage>
</organism>
<reference evidence="3" key="1">
    <citation type="journal article" date="2011" name="Nat. Biotechnol.">
        <title>The genomic sequence of the Chinese hamster ovary (CHO)-K1 cell line.</title>
        <authorList>
            <person name="Xu X."/>
            <person name="Nagarajan H."/>
            <person name="Lewis N.E."/>
            <person name="Pan S."/>
            <person name="Cai Z."/>
            <person name="Liu X."/>
            <person name="Chen W."/>
            <person name="Xie M."/>
            <person name="Wang W."/>
            <person name="Hammond S."/>
            <person name="Andersen M.R."/>
            <person name="Neff N."/>
            <person name="Passarelli B."/>
            <person name="Koh W."/>
            <person name="Fan H.C."/>
            <person name="Wang J."/>
            <person name="Gui Y."/>
            <person name="Lee K.H."/>
            <person name="Betenbaugh M.J."/>
            <person name="Quake S.R."/>
            <person name="Famili I."/>
            <person name="Palsson B.O."/>
            <person name="Wang J."/>
        </authorList>
    </citation>
    <scope>NUCLEOTIDE SEQUENCE [LARGE SCALE GENOMIC DNA]</scope>
    <source>
        <strain evidence="3">CHO K1 cell line</strain>
    </source>
</reference>
<dbReference type="InParanoid" id="G3I6E0"/>
<accession>G3I6E0</accession>
<dbReference type="PaxDb" id="10029-XP_007629035.1"/>
<dbReference type="InterPro" id="IPR000718">
    <property type="entry name" value="Peptidase_M13"/>
</dbReference>
<dbReference type="GO" id="GO:0005886">
    <property type="term" value="C:plasma membrane"/>
    <property type="evidence" value="ECO:0007669"/>
    <property type="project" value="TreeGrafter"/>
</dbReference>
<gene>
    <name evidence="2" type="ORF">I79_019057</name>
</gene>
<dbReference type="InterPro" id="IPR018497">
    <property type="entry name" value="Peptidase_M13_C"/>
</dbReference>
<sequence>MSGWRMAKGQCAAKVVTASPCSVHPQAYQKWVREHGPEHPLHRLKYTHNQLFFIAFAQNWCIKRRSQSIYLQVLTDKHAPEHYRVLGSVSQFEEFGRAFHCPKDSPMNPVHKCSVW</sequence>
<proteinExistence type="predicted"/>
<dbReference type="InterPro" id="IPR024079">
    <property type="entry name" value="MetalloPept_cat_dom_sf"/>
</dbReference>
<dbReference type="SUPFAM" id="SSF55486">
    <property type="entry name" value="Metalloproteases ('zincins'), catalytic domain"/>
    <property type="match status" value="1"/>
</dbReference>
<dbReference type="EMBL" id="JH001359">
    <property type="protein sequence ID" value="EGW09025.1"/>
    <property type="molecule type" value="Genomic_DNA"/>
</dbReference>
<dbReference type="AlphaFoldDB" id="G3I6E0"/>
<dbReference type="STRING" id="10029.G3I6E0"/>
<evidence type="ECO:0000313" key="2">
    <source>
        <dbReference type="EMBL" id="EGW09025.1"/>
    </source>
</evidence>
<evidence type="ECO:0000259" key="1">
    <source>
        <dbReference type="Pfam" id="PF01431"/>
    </source>
</evidence>
<dbReference type="Proteomes" id="UP000001075">
    <property type="component" value="Unassembled WGS sequence"/>
</dbReference>
<protein>
    <submittedName>
        <fullName evidence="2">Endothelin-converting enzyme-like 1</fullName>
    </submittedName>
</protein>
<name>G3I6E0_CRIGR</name>
<dbReference type="GO" id="GO:0016485">
    <property type="term" value="P:protein processing"/>
    <property type="evidence" value="ECO:0007669"/>
    <property type="project" value="TreeGrafter"/>
</dbReference>
<dbReference type="MEROPS" id="M13.007"/>
<dbReference type="Gene3D" id="3.40.390.10">
    <property type="entry name" value="Collagenase (Catalytic Domain)"/>
    <property type="match status" value="1"/>
</dbReference>
<dbReference type="PROSITE" id="PS51885">
    <property type="entry name" value="NEPRILYSIN"/>
    <property type="match status" value="1"/>
</dbReference>